<gene>
    <name evidence="2" type="ORF">CBW21_17610</name>
</gene>
<feature type="domain" description="HTH cro/C1-type" evidence="1">
    <location>
        <begin position="8"/>
        <end position="61"/>
    </location>
</feature>
<dbReference type="Pfam" id="PF01381">
    <property type="entry name" value="HTH_3"/>
    <property type="match status" value="1"/>
</dbReference>
<dbReference type="Proteomes" id="UP000196342">
    <property type="component" value="Unassembled WGS sequence"/>
</dbReference>
<evidence type="ECO:0000259" key="1">
    <source>
        <dbReference type="PROSITE" id="PS50943"/>
    </source>
</evidence>
<dbReference type="Gene3D" id="1.10.260.40">
    <property type="entry name" value="lambda repressor-like DNA-binding domains"/>
    <property type="match status" value="1"/>
</dbReference>
<evidence type="ECO:0000313" key="2">
    <source>
        <dbReference type="EMBL" id="OVE46746.1"/>
    </source>
</evidence>
<dbReference type="SUPFAM" id="SSF47413">
    <property type="entry name" value="lambda repressor-like DNA-binding domains"/>
    <property type="match status" value="1"/>
</dbReference>
<name>A0A202B590_CHRVL</name>
<dbReference type="RefSeq" id="WP_087698507.1">
    <property type="nucleotide sequence ID" value="NZ_NHOO01000016.1"/>
</dbReference>
<dbReference type="SMART" id="SM00530">
    <property type="entry name" value="HTH_XRE"/>
    <property type="match status" value="1"/>
</dbReference>
<sequence length="113" mass="12596">MDTLGRRVRIEREKKGWTQRALARRAGVGHSTIVGIEVERVRETRKLVQIARALGVTPQWLETGRGPREAFTGDQPYIAADSLEDLAARLLDRGPDEIGRLWALILAGAQQRG</sequence>
<dbReference type="AlphaFoldDB" id="A0A202B590"/>
<comment type="caution">
    <text evidence="2">The sequence shown here is derived from an EMBL/GenBank/DDBJ whole genome shotgun (WGS) entry which is preliminary data.</text>
</comment>
<dbReference type="GO" id="GO:0003677">
    <property type="term" value="F:DNA binding"/>
    <property type="evidence" value="ECO:0007669"/>
    <property type="project" value="InterPro"/>
</dbReference>
<evidence type="ECO:0000313" key="3">
    <source>
        <dbReference type="Proteomes" id="UP000196342"/>
    </source>
</evidence>
<organism evidence="2 3">
    <name type="scientific">Chromobacterium violaceum</name>
    <dbReference type="NCBI Taxonomy" id="536"/>
    <lineage>
        <taxon>Bacteria</taxon>
        <taxon>Pseudomonadati</taxon>
        <taxon>Pseudomonadota</taxon>
        <taxon>Betaproteobacteria</taxon>
        <taxon>Neisseriales</taxon>
        <taxon>Chromobacteriaceae</taxon>
        <taxon>Chromobacterium</taxon>
    </lineage>
</organism>
<protein>
    <recommendedName>
        <fullName evidence="1">HTH cro/C1-type domain-containing protein</fullName>
    </recommendedName>
</protein>
<keyword evidence="3" id="KW-1185">Reference proteome</keyword>
<dbReference type="CDD" id="cd00093">
    <property type="entry name" value="HTH_XRE"/>
    <property type="match status" value="1"/>
</dbReference>
<proteinExistence type="predicted"/>
<dbReference type="PROSITE" id="PS50943">
    <property type="entry name" value="HTH_CROC1"/>
    <property type="match status" value="1"/>
</dbReference>
<accession>A0A202B590</accession>
<dbReference type="InterPro" id="IPR010982">
    <property type="entry name" value="Lambda_DNA-bd_dom_sf"/>
</dbReference>
<dbReference type="EMBL" id="NHOO01000016">
    <property type="protein sequence ID" value="OVE46746.1"/>
    <property type="molecule type" value="Genomic_DNA"/>
</dbReference>
<reference evidence="2 3" key="1">
    <citation type="submission" date="2017-05" db="EMBL/GenBank/DDBJ databases">
        <title>Chromobacterium violaceum GHPS1 isolated from Hydrocarbon polluted soil in French Guiana display an awesome secondary metabolite arsenal and a battery of drug and heavy-metal-resistance and detoxification of xenobiotics proteins.</title>
        <authorList>
            <person name="Belbahri L."/>
        </authorList>
    </citation>
    <scope>NUCLEOTIDE SEQUENCE [LARGE SCALE GENOMIC DNA]</scope>
    <source>
        <strain evidence="2 3">GHPS1</strain>
    </source>
</reference>
<dbReference type="InterPro" id="IPR001387">
    <property type="entry name" value="Cro/C1-type_HTH"/>
</dbReference>